<dbReference type="AlphaFoldDB" id="A0A4Z1EQ40"/>
<keyword evidence="2" id="KW-1185">Reference proteome</keyword>
<name>A0A4Z1EQ40_9HELO</name>
<gene>
    <name evidence="1" type="ORF">BTUL_0116g00220</name>
</gene>
<accession>A0A4Z1EQ40</accession>
<sequence length="100" mass="10860">MSRGTEARKQIPFLGIEMLMHDLFTLEMRYSDGGKAAEVENLASVSGLTHGLDFECRGALTGDVGCHDSGVEGLTAALHVEMVESVIRACEMSEESWRNA</sequence>
<dbReference type="Proteomes" id="UP000297777">
    <property type="component" value="Unassembled WGS sequence"/>
</dbReference>
<dbReference type="OrthoDB" id="10474066at2759"/>
<proteinExistence type="predicted"/>
<organism evidence="1 2">
    <name type="scientific">Botrytis tulipae</name>
    <dbReference type="NCBI Taxonomy" id="87230"/>
    <lineage>
        <taxon>Eukaryota</taxon>
        <taxon>Fungi</taxon>
        <taxon>Dikarya</taxon>
        <taxon>Ascomycota</taxon>
        <taxon>Pezizomycotina</taxon>
        <taxon>Leotiomycetes</taxon>
        <taxon>Helotiales</taxon>
        <taxon>Sclerotiniaceae</taxon>
        <taxon>Botrytis</taxon>
    </lineage>
</organism>
<comment type="caution">
    <text evidence="1">The sequence shown here is derived from an EMBL/GenBank/DDBJ whole genome shotgun (WGS) entry which is preliminary data.</text>
</comment>
<evidence type="ECO:0000313" key="2">
    <source>
        <dbReference type="Proteomes" id="UP000297777"/>
    </source>
</evidence>
<evidence type="ECO:0000313" key="1">
    <source>
        <dbReference type="EMBL" id="TGO11157.1"/>
    </source>
</evidence>
<protein>
    <submittedName>
        <fullName evidence="1">Uncharacterized protein</fullName>
    </submittedName>
</protein>
<dbReference type="EMBL" id="PQXH01000116">
    <property type="protein sequence ID" value="TGO11157.1"/>
    <property type="molecule type" value="Genomic_DNA"/>
</dbReference>
<reference evidence="1 2" key="1">
    <citation type="submission" date="2017-12" db="EMBL/GenBank/DDBJ databases">
        <title>Comparative genomics of Botrytis spp.</title>
        <authorList>
            <person name="Valero-Jimenez C.A."/>
            <person name="Tapia P."/>
            <person name="Veloso J."/>
            <person name="Silva-Moreno E."/>
            <person name="Staats M."/>
            <person name="Valdes J.H."/>
            <person name="Van Kan J.A.L."/>
        </authorList>
    </citation>
    <scope>NUCLEOTIDE SEQUENCE [LARGE SCALE GENOMIC DNA]</scope>
    <source>
        <strain evidence="1 2">Bt9001</strain>
    </source>
</reference>